<reference evidence="1 2" key="1">
    <citation type="submission" date="2021-10" db="EMBL/GenBank/DDBJ databases">
        <authorList>
            <person name="Criscuolo A."/>
        </authorList>
    </citation>
    <scope>NUCLEOTIDE SEQUENCE [LARGE SCALE GENOMIC DNA]</scope>
    <source>
        <strain evidence="2">CIP 111883</strain>
    </source>
</reference>
<sequence>MIAPIEGLTEFTKMHDSFMTDWNVAMSSGDTSLLERMTEDYYVAYFTSNQEKPLFFNRQEAVDGMRQSVKQLLGAKKKFENRVIRLRNNENAVVFYELLIIKNDDVLAKMFTIENWKLVNEEWMIVRETVEAI</sequence>
<accession>A0ABM8YNT3</accession>
<protein>
    <recommendedName>
        <fullName evidence="3">Nuclear transport factor 2 family protein</fullName>
    </recommendedName>
</protein>
<evidence type="ECO:0000313" key="1">
    <source>
        <dbReference type="EMBL" id="CAG9621531.1"/>
    </source>
</evidence>
<name>A0ABM8YNT3_9BACI</name>
<keyword evidence="2" id="KW-1185">Reference proteome</keyword>
<dbReference type="RefSeq" id="WP_230501418.1">
    <property type="nucleotide sequence ID" value="NZ_CAKJTJ010000011.1"/>
</dbReference>
<dbReference type="Proteomes" id="UP000789833">
    <property type="component" value="Unassembled WGS sequence"/>
</dbReference>
<evidence type="ECO:0000313" key="2">
    <source>
        <dbReference type="Proteomes" id="UP000789833"/>
    </source>
</evidence>
<comment type="caution">
    <text evidence="1">The sequence shown here is derived from an EMBL/GenBank/DDBJ whole genome shotgun (WGS) entry which is preliminary data.</text>
</comment>
<proteinExistence type="predicted"/>
<dbReference type="EMBL" id="CAKJTJ010000011">
    <property type="protein sequence ID" value="CAG9621531.1"/>
    <property type="molecule type" value="Genomic_DNA"/>
</dbReference>
<evidence type="ECO:0008006" key="3">
    <source>
        <dbReference type="Google" id="ProtNLM"/>
    </source>
</evidence>
<organism evidence="1 2">
    <name type="scientific">Sutcliffiella rhizosphaerae</name>
    <dbReference type="NCBI Taxonomy" id="2880967"/>
    <lineage>
        <taxon>Bacteria</taxon>
        <taxon>Bacillati</taxon>
        <taxon>Bacillota</taxon>
        <taxon>Bacilli</taxon>
        <taxon>Bacillales</taxon>
        <taxon>Bacillaceae</taxon>
        <taxon>Sutcliffiella</taxon>
    </lineage>
</organism>
<gene>
    <name evidence="1" type="ORF">BACCIP111883_02304</name>
</gene>